<keyword evidence="5 8" id="KW-0560">Oxidoreductase</keyword>
<dbReference type="Gene3D" id="3.50.50.60">
    <property type="entry name" value="FAD/NAD(P)-binding domain"/>
    <property type="match status" value="2"/>
</dbReference>
<keyword evidence="13" id="KW-1185">Reference proteome</keyword>
<dbReference type="PRINTS" id="PR00368">
    <property type="entry name" value="FADPNR"/>
</dbReference>
<evidence type="ECO:0000256" key="7">
    <source>
        <dbReference type="ARBA" id="ARBA00023284"/>
    </source>
</evidence>
<name>A0ABU5ILE6_9BURK</name>
<evidence type="ECO:0000259" key="11">
    <source>
        <dbReference type="Pfam" id="PF07992"/>
    </source>
</evidence>
<keyword evidence="4 8" id="KW-0274">FAD</keyword>
<dbReference type="Pfam" id="PF07992">
    <property type="entry name" value="Pyr_redox_2"/>
    <property type="match status" value="1"/>
</dbReference>
<dbReference type="InterPro" id="IPR001100">
    <property type="entry name" value="Pyr_nuc-diS_OxRdtase"/>
</dbReference>
<proteinExistence type="inferred from homology"/>
<dbReference type="SUPFAM" id="SSF51905">
    <property type="entry name" value="FAD/NAD(P)-binding domain"/>
    <property type="match status" value="1"/>
</dbReference>
<evidence type="ECO:0000256" key="9">
    <source>
        <dbReference type="SAM" id="MobiDB-lite"/>
    </source>
</evidence>
<dbReference type="InterPro" id="IPR004099">
    <property type="entry name" value="Pyr_nucl-diS_OxRdtase_dimer"/>
</dbReference>
<dbReference type="GO" id="GO:0004362">
    <property type="term" value="F:glutathione-disulfide reductase (NADPH) activity"/>
    <property type="evidence" value="ECO:0007669"/>
    <property type="project" value="UniProtKB-EC"/>
</dbReference>
<dbReference type="PANTHER" id="PTHR42737">
    <property type="entry name" value="GLUTATHIONE REDUCTASE"/>
    <property type="match status" value="1"/>
</dbReference>
<comment type="cofactor">
    <cofactor evidence="1">
        <name>FAD</name>
        <dbReference type="ChEBI" id="CHEBI:57692"/>
    </cofactor>
</comment>
<evidence type="ECO:0000256" key="5">
    <source>
        <dbReference type="ARBA" id="ARBA00023002"/>
    </source>
</evidence>
<feature type="region of interest" description="Disordered" evidence="9">
    <location>
        <begin position="452"/>
        <end position="471"/>
    </location>
</feature>
<evidence type="ECO:0000256" key="1">
    <source>
        <dbReference type="ARBA" id="ARBA00001974"/>
    </source>
</evidence>
<evidence type="ECO:0000256" key="3">
    <source>
        <dbReference type="ARBA" id="ARBA00022630"/>
    </source>
</evidence>
<dbReference type="Proteomes" id="UP001293718">
    <property type="component" value="Unassembled WGS sequence"/>
</dbReference>
<dbReference type="InterPro" id="IPR046952">
    <property type="entry name" value="GSHR/TRXR-like"/>
</dbReference>
<evidence type="ECO:0000256" key="6">
    <source>
        <dbReference type="ARBA" id="ARBA00023157"/>
    </source>
</evidence>
<feature type="domain" description="FAD/NAD(P)-binding" evidence="11">
    <location>
        <begin position="13"/>
        <end position="324"/>
    </location>
</feature>
<dbReference type="InterPro" id="IPR023753">
    <property type="entry name" value="FAD/NAD-binding_dom"/>
</dbReference>
<dbReference type="PROSITE" id="PS00076">
    <property type="entry name" value="PYRIDINE_REDOX_1"/>
    <property type="match status" value="1"/>
</dbReference>
<sequence length="471" mass="49570">MDNGKELGPIAAYDLIVIGAGSGGVAASRRAAAHGARVLIAEADRVGGTCVIRGCVPKKLMMYAASHGQLLREAAGYGWVGMAGRFEMERWADAKAREITRLEGLYRGMLADAGVDLVNGRARLLGPGQVEVAGRTLRSERVLIATGGSPAQDALPGLDLAMTSNEVLDLREVPSTLLVVGGGYIAVEFASILAALGAQVTLAFRDALPLRGFDHDLRKRLAHALTERGITLAGGVGLDALTHTAERFELQRADGSVLGAQAVLNATGRRPNTAGLGLEQAGVDIDERGAITVDIDSRTTVQGIWAIGDVTNRVNLTPVAIAEGRAFADSEFAHHAVRVDHRTVASAVFTEPPIATVGLTETDAARLGPVDVYESDFRPMRTAFVGSQARSYMKLVVDGLSDVVLGIHMIGTDAPEIVQSLAVAMTCGATKRDFDRTLAVHPTAAEEFVLMREPTRRHGKPPQGPAGTAPS</sequence>
<comment type="caution">
    <text evidence="12">The sequence shown here is derived from an EMBL/GenBank/DDBJ whole genome shotgun (WGS) entry which is preliminary data.</text>
</comment>
<dbReference type="RefSeq" id="WP_322467394.1">
    <property type="nucleotide sequence ID" value="NZ_JAXOJX010000049.1"/>
</dbReference>
<evidence type="ECO:0000256" key="2">
    <source>
        <dbReference type="ARBA" id="ARBA00007532"/>
    </source>
</evidence>
<keyword evidence="3 8" id="KW-0285">Flavoprotein</keyword>
<evidence type="ECO:0000259" key="10">
    <source>
        <dbReference type="Pfam" id="PF02852"/>
    </source>
</evidence>
<dbReference type="NCBIfam" id="NF004776">
    <property type="entry name" value="PRK06116.1"/>
    <property type="match status" value="1"/>
</dbReference>
<keyword evidence="6" id="KW-1015">Disulfide bond</keyword>
<accession>A0ABU5ILE6</accession>
<dbReference type="PRINTS" id="PR00411">
    <property type="entry name" value="PNDRDTASEI"/>
</dbReference>
<dbReference type="EC" id="1.8.1.7" evidence="12"/>
<dbReference type="InterPro" id="IPR016156">
    <property type="entry name" value="FAD/NAD-linked_Rdtase_dimer_sf"/>
</dbReference>
<comment type="similarity">
    <text evidence="2 8">Belongs to the class-I pyridine nucleotide-disulfide oxidoreductase family.</text>
</comment>
<feature type="domain" description="Pyridine nucleotide-disulphide oxidoreductase dimerisation" evidence="10">
    <location>
        <begin position="344"/>
        <end position="451"/>
    </location>
</feature>
<evidence type="ECO:0000313" key="12">
    <source>
        <dbReference type="EMBL" id="MDZ5459735.1"/>
    </source>
</evidence>
<gene>
    <name evidence="12" type="primary">gorA</name>
    <name evidence="12" type="ORF">SM757_24450</name>
</gene>
<dbReference type="EMBL" id="JAXOJX010000049">
    <property type="protein sequence ID" value="MDZ5459735.1"/>
    <property type="molecule type" value="Genomic_DNA"/>
</dbReference>
<keyword evidence="7 8" id="KW-0676">Redox-active center</keyword>
<dbReference type="Gene3D" id="3.30.390.30">
    <property type="match status" value="1"/>
</dbReference>
<evidence type="ECO:0000256" key="4">
    <source>
        <dbReference type="ARBA" id="ARBA00022827"/>
    </source>
</evidence>
<protein>
    <submittedName>
        <fullName evidence="12">Glutathione-disulfide reductase</fullName>
        <ecNumber evidence="12">1.8.1.7</ecNumber>
    </submittedName>
</protein>
<dbReference type="SUPFAM" id="SSF55424">
    <property type="entry name" value="FAD/NAD-linked reductases, dimerisation (C-terminal) domain"/>
    <property type="match status" value="1"/>
</dbReference>
<dbReference type="Pfam" id="PF02852">
    <property type="entry name" value="Pyr_redox_dim"/>
    <property type="match status" value="1"/>
</dbReference>
<dbReference type="InterPro" id="IPR012999">
    <property type="entry name" value="Pyr_OxRdtase_I_AS"/>
</dbReference>
<dbReference type="InterPro" id="IPR036188">
    <property type="entry name" value="FAD/NAD-bd_sf"/>
</dbReference>
<evidence type="ECO:0000313" key="13">
    <source>
        <dbReference type="Proteomes" id="UP001293718"/>
    </source>
</evidence>
<dbReference type="PANTHER" id="PTHR42737:SF2">
    <property type="entry name" value="GLUTATHIONE REDUCTASE"/>
    <property type="match status" value="1"/>
</dbReference>
<organism evidence="12 13">
    <name type="scientific">Azohydromonas lata</name>
    <dbReference type="NCBI Taxonomy" id="45677"/>
    <lineage>
        <taxon>Bacteria</taxon>
        <taxon>Pseudomonadati</taxon>
        <taxon>Pseudomonadota</taxon>
        <taxon>Betaproteobacteria</taxon>
        <taxon>Burkholderiales</taxon>
        <taxon>Sphaerotilaceae</taxon>
        <taxon>Azohydromonas</taxon>
    </lineage>
</organism>
<reference evidence="12 13" key="1">
    <citation type="submission" date="2023-11" db="EMBL/GenBank/DDBJ databases">
        <title>Draft genome of Azohydromonas lata strain H1 (DSM1123), a polyhydroxyalkanoate producer.</title>
        <authorList>
            <person name="Traversa D."/>
            <person name="D'Addabbo P."/>
            <person name="Pazzani C."/>
            <person name="Manzari C."/>
            <person name="Chiara M."/>
            <person name="Scrascia M."/>
        </authorList>
    </citation>
    <scope>NUCLEOTIDE SEQUENCE [LARGE SCALE GENOMIC DNA]</scope>
    <source>
        <strain evidence="12 13">H1</strain>
    </source>
</reference>
<evidence type="ECO:0000256" key="8">
    <source>
        <dbReference type="RuleBase" id="RU003691"/>
    </source>
</evidence>
<dbReference type="PIRSF" id="PIRSF000350">
    <property type="entry name" value="Mercury_reductase_MerA"/>
    <property type="match status" value="1"/>
</dbReference>